<dbReference type="GO" id="GO:0004632">
    <property type="term" value="F:phosphopantothenate--cysteine ligase activity"/>
    <property type="evidence" value="ECO:0007669"/>
    <property type="project" value="UniProtKB-EC"/>
</dbReference>
<keyword evidence="3" id="KW-0436">Ligase</keyword>
<keyword evidence="3" id="KW-0456">Lyase</keyword>
<dbReference type="EC" id="4.1.1.36" evidence="3"/>
<dbReference type="GO" id="GO:0010181">
    <property type="term" value="F:FMN binding"/>
    <property type="evidence" value="ECO:0007669"/>
    <property type="project" value="TreeGrafter"/>
</dbReference>
<dbReference type="PANTHER" id="PTHR14359:SF6">
    <property type="entry name" value="PHOSPHOPANTOTHENOYLCYSTEINE DECARBOXYLASE"/>
    <property type="match status" value="1"/>
</dbReference>
<dbReference type="RefSeq" id="WP_234362692.1">
    <property type="nucleotide sequence ID" value="NZ_CP022685.1"/>
</dbReference>
<protein>
    <submittedName>
        <fullName evidence="3">Phosphopantothenoylcysteine decarboxylase / Phosphopantothenoylcysteine synthetase</fullName>
        <ecNumber evidence="3">4.1.1.36</ecNumber>
        <ecNumber evidence="3">6.3.2.5</ecNumber>
    </submittedName>
</protein>
<dbReference type="GO" id="GO:0015937">
    <property type="term" value="P:coenzyme A biosynthetic process"/>
    <property type="evidence" value="ECO:0007669"/>
    <property type="project" value="TreeGrafter"/>
</dbReference>
<accession>A0A291Q6J5</accession>
<dbReference type="EC" id="6.3.2.5" evidence="3"/>
<evidence type="ECO:0000259" key="2">
    <source>
        <dbReference type="Pfam" id="PF02441"/>
    </source>
</evidence>
<feature type="region of interest" description="Disordered" evidence="1">
    <location>
        <begin position="160"/>
        <end position="238"/>
    </location>
</feature>
<dbReference type="SUPFAM" id="SSF52507">
    <property type="entry name" value="Homo-oligomeric flavin-containing Cys decarboxylases, HFCD"/>
    <property type="match status" value="1"/>
</dbReference>
<feature type="compositionally biased region" description="Low complexity" evidence="1">
    <location>
        <begin position="205"/>
        <end position="231"/>
    </location>
</feature>
<feature type="compositionally biased region" description="Basic and acidic residues" evidence="1">
    <location>
        <begin position="187"/>
        <end position="202"/>
    </location>
</feature>
<gene>
    <name evidence="3" type="ORF">KY5_2321</name>
</gene>
<dbReference type="EMBL" id="CP022685">
    <property type="protein sequence ID" value="ATL27339.1"/>
    <property type="molecule type" value="Genomic_DNA"/>
</dbReference>
<dbReference type="GO" id="GO:0071513">
    <property type="term" value="C:phosphopantothenoylcysteine decarboxylase complex"/>
    <property type="evidence" value="ECO:0007669"/>
    <property type="project" value="TreeGrafter"/>
</dbReference>
<dbReference type="Proteomes" id="UP000221011">
    <property type="component" value="Chromosome"/>
</dbReference>
<organism evidence="3 4">
    <name type="scientific">Streptomyces formicae</name>
    <dbReference type="NCBI Taxonomy" id="1616117"/>
    <lineage>
        <taxon>Bacteria</taxon>
        <taxon>Bacillati</taxon>
        <taxon>Actinomycetota</taxon>
        <taxon>Actinomycetes</taxon>
        <taxon>Kitasatosporales</taxon>
        <taxon>Streptomycetaceae</taxon>
        <taxon>Streptomyces</taxon>
    </lineage>
</organism>
<dbReference type="InterPro" id="IPR036551">
    <property type="entry name" value="Flavin_trans-like"/>
</dbReference>
<proteinExistence type="predicted"/>
<evidence type="ECO:0000313" key="3">
    <source>
        <dbReference type="EMBL" id="ATL27339.1"/>
    </source>
</evidence>
<name>A0A291Q6J5_9ACTN</name>
<keyword evidence="4" id="KW-1185">Reference proteome</keyword>
<dbReference type="InterPro" id="IPR003382">
    <property type="entry name" value="Flavoprotein"/>
</dbReference>
<dbReference type="KEGG" id="sfk:KY5_2321"/>
<feature type="domain" description="Flavoprotein" evidence="2">
    <location>
        <begin position="13"/>
        <end position="120"/>
    </location>
</feature>
<dbReference type="PANTHER" id="PTHR14359">
    <property type="entry name" value="HOMO-OLIGOMERIC FLAVIN CONTAINING CYS DECARBOXYLASE FAMILY"/>
    <property type="match status" value="1"/>
</dbReference>
<evidence type="ECO:0000256" key="1">
    <source>
        <dbReference type="SAM" id="MobiDB-lite"/>
    </source>
</evidence>
<sequence>MPGTQAPPTGIERLLLVGTGSSNASFLPLWVNWFQVSYPKTELRIVLTRSAQRFVTREGLSVLTNRVVFEDAWSEEPQARKLHVELANWPDAVAVYPAGMHFIARLALGLADTPAVMALQCTEAPIALAAALPPGGWESAAMRGHRAALAERSNVTLVPPVTGLSMTTGKRDGNQPVPLPRLIGSLEELRVRMSKPDGEATETHAGPAGPAGAPGTTGPTSPDSPADPADPLESSGRV</sequence>
<dbReference type="AlphaFoldDB" id="A0A291Q6J5"/>
<dbReference type="Pfam" id="PF02441">
    <property type="entry name" value="Flavoprotein"/>
    <property type="match status" value="1"/>
</dbReference>
<evidence type="ECO:0000313" key="4">
    <source>
        <dbReference type="Proteomes" id="UP000221011"/>
    </source>
</evidence>
<reference evidence="3 4" key="1">
    <citation type="submission" date="2017-08" db="EMBL/GenBank/DDBJ databases">
        <title>Complete Genome Sequence of Streptomyces formicae KY5, the formicamycin producer.</title>
        <authorList>
            <person name="Holmes N.A."/>
            <person name="Devine R."/>
            <person name="Qin Z."/>
            <person name="Seipke R.F."/>
            <person name="Wilkinson B."/>
            <person name="Hutchings M.I."/>
        </authorList>
    </citation>
    <scope>NUCLEOTIDE SEQUENCE [LARGE SCALE GENOMIC DNA]</scope>
    <source>
        <strain evidence="3 4">KY5</strain>
    </source>
</reference>
<dbReference type="GO" id="GO:0004633">
    <property type="term" value="F:phosphopantothenoylcysteine decarboxylase activity"/>
    <property type="evidence" value="ECO:0007669"/>
    <property type="project" value="UniProtKB-EC"/>
</dbReference>
<dbReference type="Gene3D" id="3.40.50.1950">
    <property type="entry name" value="Flavin prenyltransferase-like"/>
    <property type="match status" value="1"/>
</dbReference>